<evidence type="ECO:0000256" key="5">
    <source>
        <dbReference type="ARBA" id="ARBA00023239"/>
    </source>
</evidence>
<evidence type="ECO:0000256" key="4">
    <source>
        <dbReference type="ARBA" id="ARBA00023136"/>
    </source>
</evidence>
<keyword evidence="1 7" id="KW-1003">Cell membrane</keyword>
<keyword evidence="2 7" id="KW-0812">Transmembrane</keyword>
<comment type="catalytic activity">
    <reaction evidence="7">
        <text>a peptidoglycan chain = a peptidoglycan chain with N-acetyl-1,6-anhydromuramyl-[peptide] at the reducing end + a peptidoglycan chain with N-acetylglucosamine at the non-reducing end.</text>
        <dbReference type="EC" id="4.2.2.29"/>
    </reaction>
</comment>
<dbReference type="EMBL" id="JBGEWD010000003">
    <property type="protein sequence ID" value="MEY7999527.1"/>
    <property type="molecule type" value="Genomic_DNA"/>
</dbReference>
<dbReference type="PANTHER" id="PTHR30518:SF2">
    <property type="entry name" value="ENDOLYTIC MUREIN TRANSGLYCOSYLASE"/>
    <property type="match status" value="1"/>
</dbReference>
<evidence type="ECO:0000313" key="8">
    <source>
        <dbReference type="EMBL" id="MEY7999527.1"/>
    </source>
</evidence>
<dbReference type="HAMAP" id="MF_02065">
    <property type="entry name" value="MltG"/>
    <property type="match status" value="1"/>
</dbReference>
<sequence length="341" mass="38988">MKRDLKKSIFLLCSLALIILIGGILYFCFQNIRYPLKFNEKEVSFHVKQRESLGQVIDNLNADKLIKSPLILKWYANKHFGNTEVKPGTYSFSKNINLDNFAMYLEKGITDDRPVKVIIPEGYDIEQIGNALEKSGVITSSDFIKSCKEYKLPNFIKKDSQRRYALEGYLFPDTYNFLKGSSGEYIIQVMLNRFSQVMDEIQKNTGKQLKGQDMDRVIIMASIVEKEVKKPEERGKAASVFYNRLNKNMKLQSCATVLYALGVHKDKVYYKDLQVSSPYNTYKVNGLPEGPISNPGRGCITAAVNPDKTNYLYFVSKNDGTHFFTDSNEKFLDVKKITQGE</sequence>
<keyword evidence="3 7" id="KW-1133">Transmembrane helix</keyword>
<dbReference type="CDD" id="cd08010">
    <property type="entry name" value="MltG_like"/>
    <property type="match status" value="1"/>
</dbReference>
<protein>
    <recommendedName>
        <fullName evidence="7">Endolytic murein transglycosylase</fullName>
        <ecNumber evidence="7">4.2.2.29</ecNumber>
    </recommendedName>
    <alternativeName>
        <fullName evidence="7">Peptidoglycan lytic transglycosylase</fullName>
    </alternativeName>
    <alternativeName>
        <fullName evidence="7">Peptidoglycan polymerization terminase</fullName>
    </alternativeName>
</protein>
<evidence type="ECO:0000313" key="9">
    <source>
        <dbReference type="Proteomes" id="UP001564657"/>
    </source>
</evidence>
<feature type="site" description="Important for catalytic activity" evidence="7">
    <location>
        <position position="227"/>
    </location>
</feature>
<comment type="subcellular location">
    <subcellularLocation>
        <location evidence="7">Cell membrane</location>
        <topology evidence="7">Single-pass membrane protein</topology>
    </subcellularLocation>
</comment>
<proteinExistence type="inferred from homology"/>
<dbReference type="Proteomes" id="UP001564657">
    <property type="component" value="Unassembled WGS sequence"/>
</dbReference>
<feature type="transmembrane region" description="Helical" evidence="7">
    <location>
        <begin position="9"/>
        <end position="27"/>
    </location>
</feature>
<keyword evidence="6 7" id="KW-0961">Cell wall biogenesis/degradation</keyword>
<dbReference type="NCBIfam" id="TIGR00247">
    <property type="entry name" value="endolytic transglycosylase MltG"/>
    <property type="match status" value="1"/>
</dbReference>
<dbReference type="RefSeq" id="WP_369703414.1">
    <property type="nucleotide sequence ID" value="NZ_JBGEWD010000003.1"/>
</dbReference>
<keyword evidence="9" id="KW-1185">Reference proteome</keyword>
<evidence type="ECO:0000256" key="7">
    <source>
        <dbReference type="HAMAP-Rule" id="MF_02065"/>
    </source>
</evidence>
<dbReference type="InterPro" id="IPR003770">
    <property type="entry name" value="MLTG-like"/>
</dbReference>
<keyword evidence="5 7" id="KW-0456">Lyase</keyword>
<dbReference type="Pfam" id="PF02618">
    <property type="entry name" value="YceG"/>
    <property type="match status" value="1"/>
</dbReference>
<accession>A0ABV4BMN7</accession>
<keyword evidence="4 7" id="KW-0472">Membrane</keyword>
<evidence type="ECO:0000256" key="1">
    <source>
        <dbReference type="ARBA" id="ARBA00022475"/>
    </source>
</evidence>
<dbReference type="PANTHER" id="PTHR30518">
    <property type="entry name" value="ENDOLYTIC MUREIN TRANSGLYCOSYLASE"/>
    <property type="match status" value="1"/>
</dbReference>
<organism evidence="8 9">
    <name type="scientific">Clostridium moutaii</name>
    <dbReference type="NCBI Taxonomy" id="3240932"/>
    <lineage>
        <taxon>Bacteria</taxon>
        <taxon>Bacillati</taxon>
        <taxon>Bacillota</taxon>
        <taxon>Clostridia</taxon>
        <taxon>Eubacteriales</taxon>
        <taxon>Clostridiaceae</taxon>
        <taxon>Clostridium</taxon>
    </lineage>
</organism>
<reference evidence="8 9" key="1">
    <citation type="submission" date="2024-08" db="EMBL/GenBank/DDBJ databases">
        <title>Clostridium lapicellarii sp. nov., and Clostridium renhuaiense sp. nov., two species isolated from the mud in a fermentation cellar used for producing sauce-flavour Chinese liquors.</title>
        <authorList>
            <person name="Yang F."/>
            <person name="Wang H."/>
            <person name="Chen L.Q."/>
            <person name="Zhou N."/>
            <person name="Lu J.J."/>
            <person name="Pu X.X."/>
            <person name="Wan B."/>
            <person name="Wang L."/>
            <person name="Liu S.J."/>
        </authorList>
    </citation>
    <scope>NUCLEOTIDE SEQUENCE [LARGE SCALE GENOMIC DNA]</scope>
    <source>
        <strain evidence="8 9">MT-5</strain>
    </source>
</reference>
<comment type="caution">
    <text evidence="8">The sequence shown here is derived from an EMBL/GenBank/DDBJ whole genome shotgun (WGS) entry which is preliminary data.</text>
</comment>
<name>A0ABV4BMN7_9CLOT</name>
<comment type="similarity">
    <text evidence="7">Belongs to the transglycosylase MltG family.</text>
</comment>
<gene>
    <name evidence="7 8" type="primary">mltG</name>
    <name evidence="8" type="ORF">AB8U03_04810</name>
</gene>
<dbReference type="EC" id="4.2.2.29" evidence="7"/>
<comment type="function">
    <text evidence="7">Functions as a peptidoglycan terminase that cleaves nascent peptidoglycan strands endolytically to terminate their elongation.</text>
</comment>
<evidence type="ECO:0000256" key="2">
    <source>
        <dbReference type="ARBA" id="ARBA00022692"/>
    </source>
</evidence>
<dbReference type="Gene3D" id="3.30.1490.480">
    <property type="entry name" value="Endolytic murein transglycosylase"/>
    <property type="match status" value="2"/>
</dbReference>
<evidence type="ECO:0000256" key="3">
    <source>
        <dbReference type="ARBA" id="ARBA00022989"/>
    </source>
</evidence>
<evidence type="ECO:0000256" key="6">
    <source>
        <dbReference type="ARBA" id="ARBA00023316"/>
    </source>
</evidence>